<dbReference type="GO" id="GO:0008810">
    <property type="term" value="F:cellulase activity"/>
    <property type="evidence" value="ECO:0007669"/>
    <property type="project" value="UniProtKB-EC"/>
</dbReference>
<dbReference type="Pfam" id="PF01270">
    <property type="entry name" value="Glyco_hydro_8"/>
    <property type="match status" value="1"/>
</dbReference>
<dbReference type="InterPro" id="IPR002037">
    <property type="entry name" value="Glyco_hydro_8"/>
</dbReference>
<keyword evidence="4" id="KW-0378">Hydrolase</keyword>
<sequence length="344" mass="37157">MSLVLTIAAGVAGANAASVILADEWKSYLQGFVTEDGRVVDTANNGISHSESQGYGLVLSVLADDRATFERVWSFTKTELMVRDDGLAGWRWDPAASPNLTDANNATDGDILIAYGLALAGDAWSETSFTDRAREIATTIGSSMLVEAHGMTAILPGAAGFNDRADGVGPVLNPSYWVFEALTAFAKLDPSIDWNAVSETGIELVRRARLSKTGLPPDWLVLNDDGTVRPAPDFPIEFGYNGIRIPLYMMRAGINPVLLEPFRQNSDAEGLYKIDPLTGERLEPISEPGYRLIVAAMDCISNGTVVPEELRTLSPTSYYAATLQLLTLDYLRRSQPSCMTQAAS</sequence>
<proteinExistence type="inferred from homology"/>
<evidence type="ECO:0000256" key="2">
    <source>
        <dbReference type="ARBA" id="ARBA00009209"/>
    </source>
</evidence>
<comment type="catalytic activity">
    <reaction evidence="1">
        <text>Endohydrolysis of (1-&gt;4)-beta-D-glucosidic linkages in cellulose, lichenin and cereal beta-D-glucans.</text>
        <dbReference type="EC" id="3.2.1.4"/>
    </reaction>
</comment>
<accession>A0A1I1LYZ2</accession>
<feature type="signal peptide" evidence="8">
    <location>
        <begin position="1"/>
        <end position="16"/>
    </location>
</feature>
<dbReference type="SMR" id="A0A1I1LYZ2"/>
<dbReference type="STRING" id="728005.SAMN04488059_11136"/>
<evidence type="ECO:0000256" key="5">
    <source>
        <dbReference type="ARBA" id="ARBA00023001"/>
    </source>
</evidence>
<evidence type="ECO:0000256" key="6">
    <source>
        <dbReference type="ARBA" id="ARBA00023295"/>
    </source>
</evidence>
<keyword evidence="8" id="KW-0732">Signal</keyword>
<keyword evidence="6" id="KW-0326">Glycosidase</keyword>
<gene>
    <name evidence="9" type="ORF">SAMN04488059_11136</name>
</gene>
<reference evidence="9 10" key="1">
    <citation type="submission" date="2016-10" db="EMBL/GenBank/DDBJ databases">
        <authorList>
            <person name="de Groot N.N."/>
        </authorList>
    </citation>
    <scope>NUCLEOTIDE SEQUENCE [LARGE SCALE GENOMIC DNA]</scope>
    <source>
        <strain evidence="9 10">CGMCC 1.10210</strain>
    </source>
</reference>
<dbReference type="EMBL" id="FOMB01000011">
    <property type="protein sequence ID" value="SFC78339.1"/>
    <property type="molecule type" value="Genomic_DNA"/>
</dbReference>
<dbReference type="EC" id="3.2.1.4" evidence="3"/>
<evidence type="ECO:0000313" key="9">
    <source>
        <dbReference type="EMBL" id="SFC78339.1"/>
    </source>
</evidence>
<dbReference type="InterPro" id="IPR008928">
    <property type="entry name" value="6-hairpin_glycosidase_sf"/>
</dbReference>
<evidence type="ECO:0000313" key="10">
    <source>
        <dbReference type="Proteomes" id="UP000182258"/>
    </source>
</evidence>
<name>A0A1I1LYZ2_9HYPH</name>
<evidence type="ECO:0000256" key="3">
    <source>
        <dbReference type="ARBA" id="ARBA00012601"/>
    </source>
</evidence>
<evidence type="ECO:0000256" key="7">
    <source>
        <dbReference type="ARBA" id="ARBA00023326"/>
    </source>
</evidence>
<protein>
    <recommendedName>
        <fullName evidence="3">cellulase</fullName>
        <ecNumber evidence="3">3.2.1.4</ecNumber>
    </recommendedName>
</protein>
<dbReference type="Gene3D" id="1.50.10.10">
    <property type="match status" value="1"/>
</dbReference>
<dbReference type="InterPro" id="IPR012341">
    <property type="entry name" value="6hp_glycosidase-like_sf"/>
</dbReference>
<feature type="chain" id="PRO_5010296806" description="cellulase" evidence="8">
    <location>
        <begin position="17"/>
        <end position="344"/>
    </location>
</feature>
<comment type="similarity">
    <text evidence="2">Belongs to the glycosyl hydrolase 8 (cellulase D) family.</text>
</comment>
<keyword evidence="7" id="KW-0119">Carbohydrate metabolism</keyword>
<keyword evidence="7" id="KW-0624">Polysaccharide degradation</keyword>
<evidence type="ECO:0000256" key="1">
    <source>
        <dbReference type="ARBA" id="ARBA00000966"/>
    </source>
</evidence>
<dbReference type="Proteomes" id="UP000182258">
    <property type="component" value="Unassembled WGS sequence"/>
</dbReference>
<dbReference type="PRINTS" id="PR00735">
    <property type="entry name" value="GLHYDRLASE8"/>
</dbReference>
<dbReference type="AlphaFoldDB" id="A0A1I1LYZ2"/>
<organism evidence="9 10">
    <name type="scientific">Devosia psychrophila</name>
    <dbReference type="NCBI Taxonomy" id="728005"/>
    <lineage>
        <taxon>Bacteria</taxon>
        <taxon>Pseudomonadati</taxon>
        <taxon>Pseudomonadota</taxon>
        <taxon>Alphaproteobacteria</taxon>
        <taxon>Hyphomicrobiales</taxon>
        <taxon>Devosiaceae</taxon>
        <taxon>Devosia</taxon>
    </lineage>
</organism>
<evidence type="ECO:0000256" key="8">
    <source>
        <dbReference type="SAM" id="SignalP"/>
    </source>
</evidence>
<keyword evidence="5" id="KW-0136">Cellulose degradation</keyword>
<dbReference type="GO" id="GO:0030245">
    <property type="term" value="P:cellulose catabolic process"/>
    <property type="evidence" value="ECO:0007669"/>
    <property type="project" value="UniProtKB-KW"/>
</dbReference>
<dbReference type="SUPFAM" id="SSF48208">
    <property type="entry name" value="Six-hairpin glycosidases"/>
    <property type="match status" value="1"/>
</dbReference>
<evidence type="ECO:0000256" key="4">
    <source>
        <dbReference type="ARBA" id="ARBA00022801"/>
    </source>
</evidence>